<dbReference type="InterPro" id="IPR039329">
    <property type="entry name" value="SIAE"/>
</dbReference>
<dbReference type="EMBL" id="JAMXLR010000055">
    <property type="protein sequence ID" value="MCO6045338.1"/>
    <property type="molecule type" value="Genomic_DNA"/>
</dbReference>
<dbReference type="Proteomes" id="UP001155241">
    <property type="component" value="Unassembled WGS sequence"/>
</dbReference>
<feature type="chain" id="PRO_5040818778" evidence="2">
    <location>
        <begin position="24"/>
        <end position="520"/>
    </location>
</feature>
<keyword evidence="2" id="KW-0732">Signal</keyword>
<dbReference type="InterPro" id="IPR005181">
    <property type="entry name" value="SASA"/>
</dbReference>
<dbReference type="InterPro" id="IPR036514">
    <property type="entry name" value="SGNH_hydro_sf"/>
</dbReference>
<protein>
    <submittedName>
        <fullName evidence="4">Sialate O-acetylesterase</fullName>
    </submittedName>
</protein>
<keyword evidence="1" id="KW-0378">Hydrolase</keyword>
<sequence>MMKLKTAWCAAVLLAAITTTAHAELRLPSLFSDHMVLQREMKVPVWGWADPGAEVAVVFGDQTKTTTADDQGQWRVELEPLSIGEPRSLVVESKDDRLEVSDVLVGDVWICSGQSNMEWPIERSSSRDLEVLGEGNPDIRLLTIHGPGEQTPAEDIDGAWEECKPGTLRSFSAVGYYFGKRIHQATGVPIGLIDNSWGGSSCEAWLPLDKLSDEQLYGPLLDRWEEMAAQNDEAALRKEFAKVHDAWKEKMRAAVKAGEPIPGSPRPSHSLLTQNRPANLYNSRVAPLTSFPICGVIWYQGESNAGRAEQYRDMFPLMIETWREAWGQGDFPFYWVQLADFRDEKPNPEQSDWAELREAQTMALDRLPNSGEAVIIDVGEGKDIHPKDKQSVGDRLARHALANQYGIDIAHKSPRLESFEVKDGKIVLTFDHCRSLTTFDTRELQGFAIAGSDKHFVWAEAKINDDNKRQIIVSSPEVPEPVAVRYAWADNPVCNVYSASGLPLTPFRTDDWPGVTTGKR</sequence>
<comment type="caution">
    <text evidence="4">The sequence shown here is derived from an EMBL/GenBank/DDBJ whole genome shotgun (WGS) entry which is preliminary data.</text>
</comment>
<dbReference type="Gene3D" id="3.40.50.1110">
    <property type="entry name" value="SGNH hydrolase"/>
    <property type="match status" value="1"/>
</dbReference>
<dbReference type="PANTHER" id="PTHR22901:SF0">
    <property type="entry name" value="SIALATE O-ACETYLESTERASE"/>
    <property type="match status" value="1"/>
</dbReference>
<evidence type="ECO:0000259" key="3">
    <source>
        <dbReference type="Pfam" id="PF03629"/>
    </source>
</evidence>
<organism evidence="4 5">
    <name type="scientific">Aeoliella straminimaris</name>
    <dbReference type="NCBI Taxonomy" id="2954799"/>
    <lineage>
        <taxon>Bacteria</taxon>
        <taxon>Pseudomonadati</taxon>
        <taxon>Planctomycetota</taxon>
        <taxon>Planctomycetia</taxon>
        <taxon>Pirellulales</taxon>
        <taxon>Lacipirellulaceae</taxon>
        <taxon>Aeoliella</taxon>
    </lineage>
</organism>
<dbReference type="SUPFAM" id="SSF52266">
    <property type="entry name" value="SGNH hydrolase"/>
    <property type="match status" value="1"/>
</dbReference>
<evidence type="ECO:0000313" key="5">
    <source>
        <dbReference type="Proteomes" id="UP001155241"/>
    </source>
</evidence>
<dbReference type="GO" id="GO:0005975">
    <property type="term" value="P:carbohydrate metabolic process"/>
    <property type="evidence" value="ECO:0007669"/>
    <property type="project" value="TreeGrafter"/>
</dbReference>
<accession>A0A9X2FBX9</accession>
<name>A0A9X2FBX9_9BACT</name>
<keyword evidence="5" id="KW-1185">Reference proteome</keyword>
<feature type="domain" description="Sialate O-acetylesterase" evidence="3">
    <location>
        <begin position="292"/>
        <end position="373"/>
    </location>
</feature>
<feature type="signal peptide" evidence="2">
    <location>
        <begin position="1"/>
        <end position="23"/>
    </location>
</feature>
<evidence type="ECO:0000256" key="1">
    <source>
        <dbReference type="ARBA" id="ARBA00022801"/>
    </source>
</evidence>
<dbReference type="GO" id="GO:0001681">
    <property type="term" value="F:sialate O-acetylesterase activity"/>
    <property type="evidence" value="ECO:0007669"/>
    <property type="project" value="InterPro"/>
</dbReference>
<dbReference type="AlphaFoldDB" id="A0A9X2FBX9"/>
<dbReference type="Pfam" id="PF03629">
    <property type="entry name" value="SASA"/>
    <property type="match status" value="2"/>
</dbReference>
<proteinExistence type="predicted"/>
<reference evidence="4" key="1">
    <citation type="submission" date="2022-06" db="EMBL/GenBank/DDBJ databases">
        <title>Aeoliella straminimaris, a novel planctomycete from sediments.</title>
        <authorList>
            <person name="Vitorino I.R."/>
            <person name="Lage O.M."/>
        </authorList>
    </citation>
    <scope>NUCLEOTIDE SEQUENCE</scope>
    <source>
        <strain evidence="4">ICT_H6.2</strain>
    </source>
</reference>
<evidence type="ECO:0000256" key="2">
    <source>
        <dbReference type="SAM" id="SignalP"/>
    </source>
</evidence>
<dbReference type="PANTHER" id="PTHR22901">
    <property type="entry name" value="SIALATE O-ACETYLESTERASE"/>
    <property type="match status" value="1"/>
</dbReference>
<evidence type="ECO:0000313" key="4">
    <source>
        <dbReference type="EMBL" id="MCO6045338.1"/>
    </source>
</evidence>
<gene>
    <name evidence="4" type="ORF">NG895_15610</name>
</gene>
<dbReference type="RefSeq" id="WP_252853453.1">
    <property type="nucleotide sequence ID" value="NZ_JAMXLR010000055.1"/>
</dbReference>
<feature type="domain" description="Sialate O-acetylesterase" evidence="3">
    <location>
        <begin position="106"/>
        <end position="230"/>
    </location>
</feature>